<dbReference type="HOGENOM" id="CLU_1474760_0_0_1"/>
<gene>
    <name evidence="3" type="ORF">AGABI1DRAFT_132976</name>
</gene>
<dbReference type="AlphaFoldDB" id="K5VK62"/>
<feature type="region of interest" description="Disordered" evidence="2">
    <location>
        <begin position="41"/>
        <end position="77"/>
    </location>
</feature>
<evidence type="ECO:0000256" key="1">
    <source>
        <dbReference type="ARBA" id="ARBA00023125"/>
    </source>
</evidence>
<dbReference type="GeneID" id="18827818"/>
<dbReference type="OrthoDB" id="3068271at2759"/>
<dbReference type="Proteomes" id="UP000008493">
    <property type="component" value="Unassembled WGS sequence"/>
</dbReference>
<reference evidence="4" key="1">
    <citation type="journal article" date="2012" name="Proc. Natl. Acad. Sci. U.S.A.">
        <title>Genome sequence of the button mushroom Agaricus bisporus reveals mechanisms governing adaptation to a humic-rich ecological niche.</title>
        <authorList>
            <person name="Morin E."/>
            <person name="Kohler A."/>
            <person name="Baker A.R."/>
            <person name="Foulongne-Oriol M."/>
            <person name="Lombard V."/>
            <person name="Nagy L.G."/>
            <person name="Ohm R.A."/>
            <person name="Patyshakuliyeva A."/>
            <person name="Brun A."/>
            <person name="Aerts A.L."/>
            <person name="Bailey A.M."/>
            <person name="Billette C."/>
            <person name="Coutinho P.M."/>
            <person name="Deakin G."/>
            <person name="Doddapaneni H."/>
            <person name="Floudas D."/>
            <person name="Grimwood J."/>
            <person name="Hilden K."/>
            <person name="Kuees U."/>
            <person name="LaButti K.M."/>
            <person name="Lapidus A."/>
            <person name="Lindquist E.A."/>
            <person name="Lucas S.M."/>
            <person name="Murat C."/>
            <person name="Riley R.W."/>
            <person name="Salamov A.A."/>
            <person name="Schmutz J."/>
            <person name="Subramanian V."/>
            <person name="Woesten H.A.B."/>
            <person name="Xu J."/>
            <person name="Eastwood D.C."/>
            <person name="Foster G.D."/>
            <person name="Sonnenberg A.S."/>
            <person name="Cullen D."/>
            <person name="de Vries R.P."/>
            <person name="Lundell T."/>
            <person name="Hibbett D.S."/>
            <person name="Henrissat B."/>
            <person name="Burton K.S."/>
            <person name="Kerrigan R.W."/>
            <person name="Challen M.P."/>
            <person name="Grigoriev I.V."/>
            <person name="Martin F."/>
        </authorList>
    </citation>
    <scope>NUCLEOTIDE SEQUENCE [LARGE SCALE GENOMIC DNA]</scope>
    <source>
        <strain evidence="4">JB137-S8 / ATCC MYA-4627 / FGSC 10392</strain>
    </source>
</reference>
<feature type="compositionally biased region" description="Polar residues" evidence="2">
    <location>
        <begin position="56"/>
        <end position="67"/>
    </location>
</feature>
<organism evidence="3 4">
    <name type="scientific">Agaricus bisporus var. burnettii (strain JB137-S8 / ATCC MYA-4627 / FGSC 10392)</name>
    <name type="common">White button mushroom</name>
    <dbReference type="NCBI Taxonomy" id="597362"/>
    <lineage>
        <taxon>Eukaryota</taxon>
        <taxon>Fungi</taxon>
        <taxon>Dikarya</taxon>
        <taxon>Basidiomycota</taxon>
        <taxon>Agaricomycotina</taxon>
        <taxon>Agaricomycetes</taxon>
        <taxon>Agaricomycetidae</taxon>
        <taxon>Agaricales</taxon>
        <taxon>Agaricineae</taxon>
        <taxon>Agaricaceae</taxon>
        <taxon>Agaricus</taxon>
    </lineage>
</organism>
<dbReference type="Gene3D" id="1.10.150.130">
    <property type="match status" value="1"/>
</dbReference>
<sequence length="183" mass="19781">MFIPSRPVSQPPLSKVNHTLKKRTASVPSLGSVPSTLVVRSRSSSYDKRFDAVSRDGNSPASSLTHSKVSDLPPASSFHPKVKARERLSRWSSPFAEAIKEELSSTIPAELLDCANSAVLDGLAPNTQLSYAAGILRFTQFCDTWDIPETDRMPASSTLLAAFASSYVGHYGGKTINQWLSGI</sequence>
<evidence type="ECO:0000313" key="3">
    <source>
        <dbReference type="EMBL" id="EKM74719.1"/>
    </source>
</evidence>
<dbReference type="EMBL" id="JH971430">
    <property type="protein sequence ID" value="EKM74719.1"/>
    <property type="molecule type" value="Genomic_DNA"/>
</dbReference>
<keyword evidence="1" id="KW-0238">DNA-binding</keyword>
<dbReference type="RefSeq" id="XP_007334673.1">
    <property type="nucleotide sequence ID" value="XM_007334611.1"/>
</dbReference>
<evidence type="ECO:0008006" key="5">
    <source>
        <dbReference type="Google" id="ProtNLM"/>
    </source>
</evidence>
<feature type="compositionally biased region" description="Basic and acidic residues" evidence="2">
    <location>
        <begin position="45"/>
        <end position="54"/>
    </location>
</feature>
<evidence type="ECO:0000313" key="4">
    <source>
        <dbReference type="Proteomes" id="UP000008493"/>
    </source>
</evidence>
<name>K5VK62_AGABU</name>
<dbReference type="InParanoid" id="K5VK62"/>
<dbReference type="SUPFAM" id="SSF47823">
    <property type="entry name" value="lambda integrase-like, N-terminal domain"/>
    <property type="match status" value="1"/>
</dbReference>
<proteinExistence type="predicted"/>
<accession>K5VK62</accession>
<dbReference type="GO" id="GO:0003677">
    <property type="term" value="F:DNA binding"/>
    <property type="evidence" value="ECO:0007669"/>
    <property type="project" value="UniProtKB-KW"/>
</dbReference>
<keyword evidence="4" id="KW-1185">Reference proteome</keyword>
<dbReference type="KEGG" id="abp:AGABI1DRAFT132976"/>
<evidence type="ECO:0000256" key="2">
    <source>
        <dbReference type="SAM" id="MobiDB-lite"/>
    </source>
</evidence>
<protein>
    <recommendedName>
        <fullName evidence="5">Core-binding (CB) domain-containing protein</fullName>
    </recommendedName>
</protein>
<dbReference type="InterPro" id="IPR010998">
    <property type="entry name" value="Integrase_recombinase_N"/>
</dbReference>